<dbReference type="Proteomes" id="UP000308181">
    <property type="component" value="Unassembled WGS sequence"/>
</dbReference>
<keyword evidence="1" id="KW-0732">Signal</keyword>
<gene>
    <name evidence="2" type="ORF">FA046_04210</name>
</gene>
<evidence type="ECO:0000256" key="1">
    <source>
        <dbReference type="SAM" id="SignalP"/>
    </source>
</evidence>
<accession>A0A4U1C8Z7</accession>
<name>A0A4U1C8Z7_9SPHI</name>
<keyword evidence="3" id="KW-1185">Reference proteome</keyword>
<feature type="signal peptide" evidence="1">
    <location>
        <begin position="1"/>
        <end position="18"/>
    </location>
</feature>
<protein>
    <submittedName>
        <fullName evidence="2">Uncharacterized protein</fullName>
    </submittedName>
</protein>
<comment type="caution">
    <text evidence="2">The sequence shown here is derived from an EMBL/GenBank/DDBJ whole genome shotgun (WGS) entry which is preliminary data.</text>
</comment>
<evidence type="ECO:0000313" key="3">
    <source>
        <dbReference type="Proteomes" id="UP000308181"/>
    </source>
</evidence>
<proteinExistence type="predicted"/>
<dbReference type="AlphaFoldDB" id="A0A4U1C8Z7"/>
<dbReference type="EMBL" id="SWBP01000001">
    <property type="protein sequence ID" value="TKC00887.1"/>
    <property type="molecule type" value="Genomic_DNA"/>
</dbReference>
<organism evidence="2 3">
    <name type="scientific">Pedobacter cryophilus</name>
    <dbReference type="NCBI Taxonomy" id="2571271"/>
    <lineage>
        <taxon>Bacteria</taxon>
        <taxon>Pseudomonadati</taxon>
        <taxon>Bacteroidota</taxon>
        <taxon>Sphingobacteriia</taxon>
        <taxon>Sphingobacteriales</taxon>
        <taxon>Sphingobacteriaceae</taxon>
        <taxon>Pedobacter</taxon>
    </lineage>
</organism>
<feature type="chain" id="PRO_5020651730" evidence="1">
    <location>
        <begin position="19"/>
        <end position="140"/>
    </location>
</feature>
<evidence type="ECO:0000313" key="2">
    <source>
        <dbReference type="EMBL" id="TKC00887.1"/>
    </source>
</evidence>
<reference evidence="2 3" key="1">
    <citation type="submission" date="2019-04" db="EMBL/GenBank/DDBJ databases">
        <title>Pedobacter sp. AR-3-17 sp. nov., isolated from Arctic soil.</title>
        <authorList>
            <person name="Dahal R.H."/>
            <person name="Kim D.-U."/>
        </authorList>
    </citation>
    <scope>NUCLEOTIDE SEQUENCE [LARGE SCALE GENOMIC DNA]</scope>
    <source>
        <strain evidence="2 3">AR-3-17</strain>
    </source>
</reference>
<dbReference type="RefSeq" id="WP_136825092.1">
    <property type="nucleotide sequence ID" value="NZ_SWBP01000001.1"/>
</dbReference>
<dbReference type="OrthoDB" id="764767at2"/>
<sequence length="140" mass="16939">MKKLFILIFALISLNTFAQKVEKDLKYYYYYVNQDKDFMAYLKAKKEFEIKKYDFKLPNSKEAVKEIETQQDKILKSQKTYAEFLSRYGMKNAGEYAELWFNQMTSLKTFIKKNPEFYKLSAKERQNIIDKWYYTEVAAN</sequence>